<reference evidence="1 2" key="1">
    <citation type="submission" date="2024-01" db="EMBL/GenBank/DDBJ databases">
        <title>Uliginosibacterium soil sp. nov.</title>
        <authorList>
            <person name="Lv Y."/>
        </authorList>
    </citation>
    <scope>NUCLEOTIDE SEQUENCE [LARGE SCALE GENOMIC DNA]</scope>
    <source>
        <strain evidence="1 2">H3</strain>
    </source>
</reference>
<comment type="caution">
    <text evidence="1">The sequence shown here is derived from an EMBL/GenBank/DDBJ whole genome shotgun (WGS) entry which is preliminary data.</text>
</comment>
<dbReference type="EMBL" id="JAYXHS010000002">
    <property type="protein sequence ID" value="MEC5386414.1"/>
    <property type="molecule type" value="Genomic_DNA"/>
</dbReference>
<sequence length="439" mass="45586">MPPEAVATDSPELAAARHALASRTAHLKAAVDELDATPDDATLQELVQALTEQVMALTERVAALEDAADPAPTDTPPNKGKTAMTGPAIITRQQGAFSVSKLLLGLVDPTFSDWGYEREISQETARKSGRDTSKPHVPWGALAPIRKAQDSITPPSGTPPVDVGQSLARPANDESLFSFTAAASWLPAIAPLLGINVHQAAAGAFFAPRMVGNVQLGWVPRDTAVNNTTATFDSLPADPHTTGAVAEIRRSALIDCRPLMDALITGQLRFAAAAAMDDAVIGHLVALANAPEGLLTVATNGGAFTTFAELQAALRVVEIANGATPKVAIGPAVRDWLGVTSAGDALLGVNAMSAMASSPAVSVKLDKAEPNKSFVLAGDFASCHQVVFGAGIEVAANPYASGMYEKGSVLLRVMLDCEFLATDPARVTFAYLDTTPVVP</sequence>
<dbReference type="RefSeq" id="WP_327599380.1">
    <property type="nucleotide sequence ID" value="NZ_JAYXHS010000002.1"/>
</dbReference>
<proteinExistence type="predicted"/>
<protein>
    <submittedName>
        <fullName evidence="1">Phage major capsid protein</fullName>
    </submittedName>
</protein>
<dbReference type="SUPFAM" id="SSF56563">
    <property type="entry name" value="Major capsid protein gp5"/>
    <property type="match status" value="1"/>
</dbReference>
<accession>A0ABU6K496</accession>
<name>A0ABU6K496_9RHOO</name>
<evidence type="ECO:0000313" key="1">
    <source>
        <dbReference type="EMBL" id="MEC5386414.1"/>
    </source>
</evidence>
<evidence type="ECO:0000313" key="2">
    <source>
        <dbReference type="Proteomes" id="UP001331561"/>
    </source>
</evidence>
<gene>
    <name evidence="1" type="ORF">VVD49_11820</name>
</gene>
<dbReference type="Proteomes" id="UP001331561">
    <property type="component" value="Unassembled WGS sequence"/>
</dbReference>
<keyword evidence="2" id="KW-1185">Reference proteome</keyword>
<organism evidence="1 2">
    <name type="scientific">Uliginosibacterium silvisoli</name>
    <dbReference type="NCBI Taxonomy" id="3114758"/>
    <lineage>
        <taxon>Bacteria</taxon>
        <taxon>Pseudomonadati</taxon>
        <taxon>Pseudomonadota</taxon>
        <taxon>Betaproteobacteria</taxon>
        <taxon>Rhodocyclales</taxon>
        <taxon>Zoogloeaceae</taxon>
        <taxon>Uliginosibacterium</taxon>
    </lineage>
</organism>